<dbReference type="InterPro" id="IPR006076">
    <property type="entry name" value="FAD-dep_OxRdtase"/>
</dbReference>
<organism evidence="3 4">
    <name type="scientific">Paracoccus stylophorae</name>
    <dbReference type="NCBI Taxonomy" id="659350"/>
    <lineage>
        <taxon>Bacteria</taxon>
        <taxon>Pseudomonadati</taxon>
        <taxon>Pseudomonadota</taxon>
        <taxon>Alphaproteobacteria</taxon>
        <taxon>Rhodobacterales</taxon>
        <taxon>Paracoccaceae</taxon>
        <taxon>Paracoccus</taxon>
    </lineage>
</organism>
<reference evidence="3 4" key="1">
    <citation type="submission" date="2021-01" db="EMBL/GenBank/DDBJ databases">
        <title>Biogeographic distribution of Paracoccus.</title>
        <authorList>
            <person name="Hollensteiner J."/>
            <person name="Leineberger J."/>
            <person name="Brinkhoff T."/>
            <person name="Daniel R."/>
        </authorList>
    </citation>
    <scope>NUCLEOTIDE SEQUENCE [LARGE SCALE GENOMIC DNA]</scope>
    <source>
        <strain evidence="3 4">LMG25392</strain>
    </source>
</reference>
<dbReference type="Proteomes" id="UP001218412">
    <property type="component" value="Chromosome"/>
</dbReference>
<name>A0ABY7T0S5_9RHOB</name>
<protein>
    <submittedName>
        <fullName evidence="3">FAD-dependent oxidoreductase</fullName>
    </submittedName>
</protein>
<evidence type="ECO:0000256" key="1">
    <source>
        <dbReference type="ARBA" id="ARBA00023002"/>
    </source>
</evidence>
<dbReference type="PANTHER" id="PTHR13847">
    <property type="entry name" value="SARCOSINE DEHYDROGENASE-RELATED"/>
    <property type="match status" value="1"/>
</dbReference>
<dbReference type="Gene3D" id="3.30.9.10">
    <property type="entry name" value="D-Amino Acid Oxidase, subunit A, domain 2"/>
    <property type="match status" value="1"/>
</dbReference>
<evidence type="ECO:0000259" key="2">
    <source>
        <dbReference type="Pfam" id="PF01266"/>
    </source>
</evidence>
<dbReference type="EMBL" id="CP067134">
    <property type="protein sequence ID" value="WCR11752.1"/>
    <property type="molecule type" value="Genomic_DNA"/>
</dbReference>
<sequence length="407" mass="44514">MSEILVLGAGMVGVSTALALQERGHDVTIIDRNSPGRETSYGNAGLIQTEAVEPYAMPLAPGALMQIALGRGYDVKWNIPGLLSQAGAVWAYAKNSLPSAHRRASQTWGRLIRQSTERHGPLVEASGADNIIRRDGYVEIHRTPKKMEKARKAAERFRTEFGVEARLLDGKELRALEPAIKIEVEGATHWTDSWNCSDPGGLVARYAALFERRGGRVLNGDAGDLHRKGAAWVADEAEAEHAVVALGPWSPMMLGRFGLNVPMVYKRGYHRHYHMDAPPHHPIADFGNSVVLSPMRRGLRIATAAELTRNPRLTPPQLSHGEAAARELFDIGAPVEAEPWTGRRPCMPDMLPVVGRVPDQENLWAHFGHGHQGFTLGPVTAEILADELDGGDGWPELQPDRLKRATG</sequence>
<proteinExistence type="predicted"/>
<evidence type="ECO:0000313" key="3">
    <source>
        <dbReference type="EMBL" id="WCR11752.1"/>
    </source>
</evidence>
<feature type="domain" description="FAD dependent oxidoreductase" evidence="2">
    <location>
        <begin position="4"/>
        <end position="386"/>
    </location>
</feature>
<gene>
    <name evidence="3" type="ORF">JHW45_05110</name>
</gene>
<keyword evidence="4" id="KW-1185">Reference proteome</keyword>
<dbReference type="PANTHER" id="PTHR13847:SF289">
    <property type="entry name" value="GLYCINE OXIDASE"/>
    <property type="match status" value="1"/>
</dbReference>
<dbReference type="Gene3D" id="3.50.50.60">
    <property type="entry name" value="FAD/NAD(P)-binding domain"/>
    <property type="match status" value="2"/>
</dbReference>
<dbReference type="InterPro" id="IPR036188">
    <property type="entry name" value="FAD/NAD-bd_sf"/>
</dbReference>
<dbReference type="Pfam" id="PF01266">
    <property type="entry name" value="DAO"/>
    <property type="match status" value="1"/>
</dbReference>
<dbReference type="SUPFAM" id="SSF51905">
    <property type="entry name" value="FAD/NAD(P)-binding domain"/>
    <property type="match status" value="1"/>
</dbReference>
<keyword evidence="1" id="KW-0560">Oxidoreductase</keyword>
<accession>A0ABY7T0S5</accession>
<evidence type="ECO:0000313" key="4">
    <source>
        <dbReference type="Proteomes" id="UP001218412"/>
    </source>
</evidence>
<dbReference type="RefSeq" id="WP_272859869.1">
    <property type="nucleotide sequence ID" value="NZ_CP067134.1"/>
</dbReference>